<keyword evidence="2" id="KW-1185">Reference proteome</keyword>
<protein>
    <submittedName>
        <fullName evidence="1">Uncharacterized protein</fullName>
    </submittedName>
</protein>
<organism evidence="1 2">
    <name type="scientific">Lachnospira intestinalis</name>
    <dbReference type="NCBI Taxonomy" id="3133158"/>
    <lineage>
        <taxon>Bacteria</taxon>
        <taxon>Bacillati</taxon>
        <taxon>Bacillota</taxon>
        <taxon>Clostridia</taxon>
        <taxon>Lachnospirales</taxon>
        <taxon>Lachnospiraceae</taxon>
        <taxon>Lachnospira</taxon>
    </lineage>
</organism>
<comment type="caution">
    <text evidence="1">The sequence shown here is derived from an EMBL/GenBank/DDBJ whole genome shotgun (WGS) entry which is preliminary data.</text>
</comment>
<accession>A0ABV1H1R8</accession>
<gene>
    <name evidence="1" type="ORF">WMO37_01160</name>
</gene>
<dbReference type="Proteomes" id="UP001546774">
    <property type="component" value="Unassembled WGS sequence"/>
</dbReference>
<proteinExistence type="predicted"/>
<name>A0ABV1H1R8_9FIRM</name>
<dbReference type="EMBL" id="JBBMFS010000001">
    <property type="protein sequence ID" value="MEQ2553625.1"/>
    <property type="molecule type" value="Genomic_DNA"/>
</dbReference>
<reference evidence="1" key="1">
    <citation type="submission" date="2024-03" db="EMBL/GenBank/DDBJ databases">
        <title>Human intestinal bacterial collection.</title>
        <authorList>
            <person name="Pauvert C."/>
            <person name="Hitch T.C.A."/>
            <person name="Clavel T."/>
        </authorList>
    </citation>
    <scope>NUCLEOTIDE SEQUENCE [LARGE SCALE GENOMIC DNA]</scope>
    <source>
        <strain evidence="1">CLA-AA-H89B</strain>
    </source>
</reference>
<sequence length="76" mass="8081">MEYWEFKNGITVEGDGSAVFSVNLDGDFLGHIVCGDCADYKNCTAELNSGIDPITGGWEDGNGNPCTLSGWGNSEE</sequence>
<evidence type="ECO:0000313" key="2">
    <source>
        <dbReference type="Proteomes" id="UP001546774"/>
    </source>
</evidence>
<evidence type="ECO:0000313" key="1">
    <source>
        <dbReference type="EMBL" id="MEQ2553625.1"/>
    </source>
</evidence>